<dbReference type="Pfam" id="PF00072">
    <property type="entry name" value="Response_reg"/>
    <property type="match status" value="1"/>
</dbReference>
<dbReference type="PANTHER" id="PTHR45339">
    <property type="entry name" value="HYBRID SIGNAL TRANSDUCTION HISTIDINE KINASE J"/>
    <property type="match status" value="1"/>
</dbReference>
<dbReference type="GO" id="GO:0016301">
    <property type="term" value="F:kinase activity"/>
    <property type="evidence" value="ECO:0007669"/>
    <property type="project" value="UniProtKB-KW"/>
</dbReference>
<evidence type="ECO:0000256" key="1">
    <source>
        <dbReference type="ARBA" id="ARBA00022553"/>
    </source>
</evidence>
<keyword evidence="2" id="KW-0902">Two-component regulatory system</keyword>
<reference evidence="4" key="1">
    <citation type="submission" date="2016-10" db="EMBL/GenBank/DDBJ databases">
        <authorList>
            <person name="de Groot N.N."/>
        </authorList>
    </citation>
    <scope>NUCLEOTIDE SEQUENCE</scope>
</reference>
<accession>A0A1W1CEL9</accession>
<evidence type="ECO:0000259" key="3">
    <source>
        <dbReference type="PROSITE" id="PS50110"/>
    </source>
</evidence>
<gene>
    <name evidence="4" type="ORF">MNB_SV-12-1433</name>
</gene>
<dbReference type="InterPro" id="IPR001789">
    <property type="entry name" value="Sig_transdc_resp-reg_receiver"/>
</dbReference>
<dbReference type="GO" id="GO:0000160">
    <property type="term" value="P:phosphorelay signal transduction system"/>
    <property type="evidence" value="ECO:0007669"/>
    <property type="project" value="UniProtKB-KW"/>
</dbReference>
<dbReference type="AlphaFoldDB" id="A0A1W1CEL9"/>
<dbReference type="Gene3D" id="3.40.50.2300">
    <property type="match status" value="1"/>
</dbReference>
<dbReference type="CDD" id="cd17546">
    <property type="entry name" value="REC_hyHK_CKI1_RcsC-like"/>
    <property type="match status" value="1"/>
</dbReference>
<keyword evidence="4" id="KW-0808">Transferase</keyword>
<dbReference type="InterPro" id="IPR011006">
    <property type="entry name" value="CheY-like_superfamily"/>
</dbReference>
<sequence>MLRKIKILITEDKKINQEILMGILEDSGLEIDIACNGKEAVQRCRETRYALILMDIEMPIMNGYEATKIIRAENMNIPIIALTANNTIEDICKTKAIGMNEHLCKPVEPRLLYKTFSKYINAA</sequence>
<organism evidence="4">
    <name type="scientific">hydrothermal vent metagenome</name>
    <dbReference type="NCBI Taxonomy" id="652676"/>
    <lineage>
        <taxon>unclassified sequences</taxon>
        <taxon>metagenomes</taxon>
        <taxon>ecological metagenomes</taxon>
    </lineage>
</organism>
<dbReference type="PANTHER" id="PTHR45339:SF1">
    <property type="entry name" value="HYBRID SIGNAL TRANSDUCTION HISTIDINE KINASE J"/>
    <property type="match status" value="1"/>
</dbReference>
<evidence type="ECO:0000256" key="2">
    <source>
        <dbReference type="ARBA" id="ARBA00023012"/>
    </source>
</evidence>
<evidence type="ECO:0000313" key="4">
    <source>
        <dbReference type="EMBL" id="SFV64171.1"/>
    </source>
</evidence>
<dbReference type="EMBL" id="FPHE01000130">
    <property type="protein sequence ID" value="SFV64171.1"/>
    <property type="molecule type" value="Genomic_DNA"/>
</dbReference>
<keyword evidence="1" id="KW-0597">Phosphoprotein</keyword>
<name>A0A1W1CEL9_9ZZZZ</name>
<dbReference type="SMART" id="SM00448">
    <property type="entry name" value="REC"/>
    <property type="match status" value="1"/>
</dbReference>
<dbReference type="PROSITE" id="PS50110">
    <property type="entry name" value="RESPONSE_REGULATORY"/>
    <property type="match status" value="1"/>
</dbReference>
<keyword evidence="4" id="KW-0418">Kinase</keyword>
<protein>
    <submittedName>
        <fullName evidence="4">Sensory box histidine kinase/response regulator</fullName>
    </submittedName>
</protein>
<feature type="domain" description="Response regulatory" evidence="3">
    <location>
        <begin position="6"/>
        <end position="120"/>
    </location>
</feature>
<proteinExistence type="predicted"/>
<dbReference type="SUPFAM" id="SSF52172">
    <property type="entry name" value="CheY-like"/>
    <property type="match status" value="1"/>
</dbReference>